<name>A0ACC2DGB2_DIPCM</name>
<organism evidence="1 2">
    <name type="scientific">Diphasiastrum complanatum</name>
    <name type="common">Issler's clubmoss</name>
    <name type="synonym">Lycopodium complanatum</name>
    <dbReference type="NCBI Taxonomy" id="34168"/>
    <lineage>
        <taxon>Eukaryota</taxon>
        <taxon>Viridiplantae</taxon>
        <taxon>Streptophyta</taxon>
        <taxon>Embryophyta</taxon>
        <taxon>Tracheophyta</taxon>
        <taxon>Lycopodiopsida</taxon>
        <taxon>Lycopodiales</taxon>
        <taxon>Lycopodiaceae</taxon>
        <taxon>Lycopodioideae</taxon>
        <taxon>Diphasiastrum</taxon>
    </lineage>
</organism>
<reference evidence="2" key="1">
    <citation type="journal article" date="2024" name="Proc. Natl. Acad. Sci. U.S.A.">
        <title>Extraordinary preservation of gene collinearity over three hundred million years revealed in homosporous lycophytes.</title>
        <authorList>
            <person name="Li C."/>
            <person name="Wickell D."/>
            <person name="Kuo L.Y."/>
            <person name="Chen X."/>
            <person name="Nie B."/>
            <person name="Liao X."/>
            <person name="Peng D."/>
            <person name="Ji J."/>
            <person name="Jenkins J."/>
            <person name="Williams M."/>
            <person name="Shu S."/>
            <person name="Plott C."/>
            <person name="Barry K."/>
            <person name="Rajasekar S."/>
            <person name="Grimwood J."/>
            <person name="Han X."/>
            <person name="Sun S."/>
            <person name="Hou Z."/>
            <person name="He W."/>
            <person name="Dai G."/>
            <person name="Sun C."/>
            <person name="Schmutz J."/>
            <person name="Leebens-Mack J.H."/>
            <person name="Li F.W."/>
            <person name="Wang L."/>
        </authorList>
    </citation>
    <scope>NUCLEOTIDE SEQUENCE [LARGE SCALE GENOMIC DNA]</scope>
    <source>
        <strain evidence="2">cv. PW_Plant_1</strain>
    </source>
</reference>
<gene>
    <name evidence="1" type="ORF">O6H91_06G081500</name>
</gene>
<protein>
    <submittedName>
        <fullName evidence="1">Uncharacterized protein</fullName>
    </submittedName>
</protein>
<sequence>MKARSVSASYAAVVVWALLRLDWAMAIGADPSTLEGKVMFGYQGWFLTPQDGGNVGWRHWSSDEKVCNASTVSFDLWPDMSEYRESEKTGLVYGNGTTATLFSALHPSTVDKHFEWLQQFNLDGVFLQRFLGELSDPRFFAIRNNVTRNVMASAESRGRTFAIMYDISGVNEGTLVSDLKNDWNYLVNQLKVVNSPAYQHHNGKPVVVIWGLGFTDRPGTAAQTIQLVQFFQNANIFIMGGVPFFWRSGTRDSKSNFLDAYLSFDALSPWSIGRYGNAADYANLFNSVIFDDKEFTFSHGKIYAPVIWPGGSNANPTNNPNNFNNSPRKGGDFFRSQANTVVDRLRRTESFVYLAMFDEVDEGTAMFKAASQKSDIPVDKQFLYLSIDGINLPSDYYLQLASDLSNGFKQPTSDKLSSTGVLKQATCLRSASNVYRACMQGDGNLVISFQSNNTVRWALGPSSSSGPFQLVMQGDGNVVIYNGSGKPIWASANDPTWSALLSTSTGPYQLSIQDDGDLVARDKNMLIVFSALQTPIIGVNKTNVTSSHRSKLLAS</sequence>
<evidence type="ECO:0000313" key="2">
    <source>
        <dbReference type="Proteomes" id="UP001162992"/>
    </source>
</evidence>
<keyword evidence="2" id="KW-1185">Reference proteome</keyword>
<dbReference type="Proteomes" id="UP001162992">
    <property type="component" value="Chromosome 6"/>
</dbReference>
<evidence type="ECO:0000313" key="1">
    <source>
        <dbReference type="EMBL" id="KAJ7553022.1"/>
    </source>
</evidence>
<comment type="caution">
    <text evidence="1">The sequence shown here is derived from an EMBL/GenBank/DDBJ whole genome shotgun (WGS) entry which is preliminary data.</text>
</comment>
<dbReference type="EMBL" id="CM055097">
    <property type="protein sequence ID" value="KAJ7553022.1"/>
    <property type="molecule type" value="Genomic_DNA"/>
</dbReference>
<proteinExistence type="predicted"/>
<accession>A0ACC2DGB2</accession>